<proteinExistence type="predicted"/>
<protein>
    <submittedName>
        <fullName evidence="2">Aminoglycoside phosphotransferase family protein</fullName>
    </submittedName>
</protein>
<dbReference type="RefSeq" id="WP_115893978.1">
    <property type="nucleotide sequence ID" value="NZ_QTLC01000034.1"/>
</dbReference>
<dbReference type="AlphaFoldDB" id="A0A3D8VP17"/>
<evidence type="ECO:0000313" key="3">
    <source>
        <dbReference type="Proteomes" id="UP000257032"/>
    </source>
</evidence>
<accession>A0A3D8VP17</accession>
<dbReference type="EMBL" id="QTLC01000034">
    <property type="protein sequence ID" value="RDY71092.1"/>
    <property type="molecule type" value="Genomic_DNA"/>
</dbReference>
<dbReference type="Proteomes" id="UP000257032">
    <property type="component" value="Unassembled WGS sequence"/>
</dbReference>
<dbReference type="InterPro" id="IPR002575">
    <property type="entry name" value="Aminoglycoside_PTrfase"/>
</dbReference>
<dbReference type="Gene3D" id="3.90.1200.10">
    <property type="match status" value="1"/>
</dbReference>
<sequence length="324" mass="38250">MDQKWVKSRLIDWAQKAGLGLDIDDTDIQYIWNPGGFVNQSYQISDEKKHLHVKFAKRDHQPKLQQWARHHKYLTEHYQAPMLVMDIHESVIPDHPYGLVFEFFSGEVWENQAWTDEIFSKVSQLHGDQKLKRMLGAAEKRCADAFIGTYIRRFREDMKIIDANREILSFVEKETFDWFHDVTDQLEEEVLHSPHFDRPADDVVHNDLNQQNILVNADGFCMIDWDDLTLGDGAADYASLLWSWVYTEEWSMWEERVRVLAGDERFERMGLYFKAKLLDGIIDVLADYVEAEEFPDVKERTQHRAKVTHLHALELYQTRYGTVL</sequence>
<comment type="caution">
    <text evidence="2">The sequence shown here is derived from an EMBL/GenBank/DDBJ whole genome shotgun (WGS) entry which is preliminary data.</text>
</comment>
<dbReference type="SUPFAM" id="SSF56112">
    <property type="entry name" value="Protein kinase-like (PK-like)"/>
    <property type="match status" value="1"/>
</dbReference>
<organism evidence="2 3">
    <name type="scientific">Halobacillus trueperi</name>
    <dbReference type="NCBI Taxonomy" id="156205"/>
    <lineage>
        <taxon>Bacteria</taxon>
        <taxon>Bacillati</taxon>
        <taxon>Bacillota</taxon>
        <taxon>Bacilli</taxon>
        <taxon>Bacillales</taxon>
        <taxon>Bacillaceae</taxon>
        <taxon>Halobacillus</taxon>
    </lineage>
</organism>
<gene>
    <name evidence="2" type="ORF">DXT76_08975</name>
</gene>
<dbReference type="GO" id="GO:0016740">
    <property type="term" value="F:transferase activity"/>
    <property type="evidence" value="ECO:0007669"/>
    <property type="project" value="UniProtKB-KW"/>
</dbReference>
<reference evidence="2 3" key="1">
    <citation type="submission" date="2018-08" db="EMBL/GenBank/DDBJ databases">
        <title>Genome sequence of strict halophilic Halobacillus trueperi SS1 isolated from Lunsu, a salty water body of North West Himalayas.</title>
        <authorList>
            <person name="Gupta S."/>
            <person name="Sharma P."/>
            <person name="Dev K."/>
            <person name="Baumler D."/>
            <person name="Sourirajan A."/>
        </authorList>
    </citation>
    <scope>NUCLEOTIDE SEQUENCE [LARGE SCALE GENOMIC DNA]</scope>
    <source>
        <strain evidence="2 3">SS1</strain>
    </source>
</reference>
<name>A0A3D8VP17_9BACI</name>
<keyword evidence="2" id="KW-0808">Transferase</keyword>
<dbReference type="Pfam" id="PF01636">
    <property type="entry name" value="APH"/>
    <property type="match status" value="1"/>
</dbReference>
<evidence type="ECO:0000259" key="1">
    <source>
        <dbReference type="Pfam" id="PF01636"/>
    </source>
</evidence>
<dbReference type="InterPro" id="IPR011009">
    <property type="entry name" value="Kinase-like_dom_sf"/>
</dbReference>
<feature type="domain" description="Aminoglycoside phosphotransferase" evidence="1">
    <location>
        <begin position="34"/>
        <end position="259"/>
    </location>
</feature>
<evidence type="ECO:0000313" key="2">
    <source>
        <dbReference type="EMBL" id="RDY71092.1"/>
    </source>
</evidence>